<dbReference type="InterPro" id="IPR006141">
    <property type="entry name" value="Intein_N"/>
</dbReference>
<keyword evidence="2" id="KW-0217">Developmental protein</keyword>
<evidence type="ECO:0000256" key="4">
    <source>
        <dbReference type="ARBA" id="ARBA00022729"/>
    </source>
</evidence>
<evidence type="ECO:0000256" key="6">
    <source>
        <dbReference type="SAM" id="SignalP"/>
    </source>
</evidence>
<dbReference type="Pfam" id="PF01079">
    <property type="entry name" value="Hint"/>
    <property type="match status" value="1"/>
</dbReference>
<feature type="compositionally biased region" description="Polar residues" evidence="5">
    <location>
        <begin position="378"/>
        <end position="389"/>
    </location>
</feature>
<reference evidence="10" key="1">
    <citation type="submission" date="2024-02" db="UniProtKB">
        <authorList>
            <consortium name="WormBaseParasite"/>
        </authorList>
    </citation>
    <scope>IDENTIFICATION</scope>
</reference>
<feature type="region of interest" description="Disordered" evidence="5">
    <location>
        <begin position="178"/>
        <end position="218"/>
    </location>
</feature>
<dbReference type="SMART" id="SM00306">
    <property type="entry name" value="HintN"/>
    <property type="match status" value="1"/>
</dbReference>
<feature type="region of interest" description="Disordered" evidence="5">
    <location>
        <begin position="349"/>
        <end position="389"/>
    </location>
</feature>
<evidence type="ECO:0000259" key="8">
    <source>
        <dbReference type="SMART" id="SM00306"/>
    </source>
</evidence>
<dbReference type="CDD" id="cd00081">
    <property type="entry name" value="Hint"/>
    <property type="match status" value="1"/>
</dbReference>
<dbReference type="SUPFAM" id="SSF51294">
    <property type="entry name" value="Hedgehog/intein (Hint) domain"/>
    <property type="match status" value="1"/>
</dbReference>
<feature type="compositionally biased region" description="Basic residues" evidence="5">
    <location>
        <begin position="200"/>
        <end position="218"/>
    </location>
</feature>
<dbReference type="InterPro" id="IPR003586">
    <property type="entry name" value="Hint_dom_C"/>
</dbReference>
<feature type="domain" description="Hint" evidence="7">
    <location>
        <begin position="590"/>
        <end position="636"/>
    </location>
</feature>
<dbReference type="Proteomes" id="UP000887575">
    <property type="component" value="Unassembled WGS sequence"/>
</dbReference>
<keyword evidence="9" id="KW-1185">Reference proteome</keyword>
<proteinExistence type="predicted"/>
<keyword evidence="4 6" id="KW-0732">Signal</keyword>
<comment type="subcellular location">
    <subcellularLocation>
        <location evidence="1">Secreted</location>
    </subcellularLocation>
</comment>
<evidence type="ECO:0000256" key="1">
    <source>
        <dbReference type="ARBA" id="ARBA00004613"/>
    </source>
</evidence>
<evidence type="ECO:0000313" key="10">
    <source>
        <dbReference type="WBParaSite" id="MBELARI_LOCUS16813"/>
    </source>
</evidence>
<evidence type="ECO:0000256" key="5">
    <source>
        <dbReference type="SAM" id="MobiDB-lite"/>
    </source>
</evidence>
<dbReference type="InterPro" id="IPR052140">
    <property type="entry name" value="Dev_Signal_Hedgehog-like"/>
</dbReference>
<dbReference type="AlphaFoldDB" id="A0AAF3ES21"/>
<sequence length="688" mass="77215">MRPREIVFLFIISLVISEITHEGGSCGPLGVPYKIFVDRNGRPEIFCDNPQCAEFPSKGAQSAKCSSKYLEKVCLRDDEWTGGLIEINNGTHKILKTQCCSYDGLRAGSRYKDVLLEANDGYTGGVVQTDSTPSAFDVVKEIRKTVTSENKVQYLITVYRMPCTGSSSEDGYIRVKSRVRRRMSSTPAYEDDESNDYSTSRRRYRRVGRNRRRHQTRRPLYRRQYEYEDSYDYDYPLAPRRRYQSRYDGEDRLWPVAYPSSQRRRVYGVDMYDTEDSLQYPPTYDTRQTTQFIETATARGYSRALAAKLAREAADYEPAPLAAQSSDNSYVPSQQMPLESVNVAPYDNSYGGSAPAASQPLNVQQPQMDGPQGPPVYSTMQNSGQQYGQAPASFSNAVFPAMPSPPTPCTNPMGCGPGPVGPAPSSYPIAPPAPTYNSYPTAPAYPAYQPAYQPSYQPAYQPAYQPSYSYPSYGYPSSYGGLNGLFTKMQCFSKNSEVETPSGKKRIGELEIGDLVLSIDGNMVQFSPVIMFMHKLDDELAEFNRITLENGDFIELTDKHLIYVSDCEEEELSLIQSKDVKINQCLHSLSSGTQLERQLVKNITRISGVGIYAPLTSSGDLFVNGILSSCHSNLGLKTLQQTFWTLHKKVQTLMGWHTDHQREEIVQLPFGVAYLTSVLDLFLPKQFF</sequence>
<dbReference type="GO" id="GO:0005576">
    <property type="term" value="C:extracellular region"/>
    <property type="evidence" value="ECO:0007669"/>
    <property type="project" value="UniProtKB-SubCell"/>
</dbReference>
<accession>A0AAF3ES21</accession>
<dbReference type="SMART" id="SM00305">
    <property type="entry name" value="HintC"/>
    <property type="match status" value="1"/>
</dbReference>
<dbReference type="InterPro" id="IPR036844">
    <property type="entry name" value="Hint_dom_sf"/>
</dbReference>
<name>A0AAF3ES21_9BILA</name>
<evidence type="ECO:0000313" key="9">
    <source>
        <dbReference type="Proteomes" id="UP000887575"/>
    </source>
</evidence>
<organism evidence="9 10">
    <name type="scientific">Mesorhabditis belari</name>
    <dbReference type="NCBI Taxonomy" id="2138241"/>
    <lineage>
        <taxon>Eukaryota</taxon>
        <taxon>Metazoa</taxon>
        <taxon>Ecdysozoa</taxon>
        <taxon>Nematoda</taxon>
        <taxon>Chromadorea</taxon>
        <taxon>Rhabditida</taxon>
        <taxon>Rhabditina</taxon>
        <taxon>Rhabditomorpha</taxon>
        <taxon>Rhabditoidea</taxon>
        <taxon>Rhabditidae</taxon>
        <taxon>Mesorhabditinae</taxon>
        <taxon>Mesorhabditis</taxon>
    </lineage>
</organism>
<feature type="signal peptide" evidence="6">
    <location>
        <begin position="1"/>
        <end position="17"/>
    </location>
</feature>
<feature type="domain" description="Hint" evidence="8">
    <location>
        <begin position="489"/>
        <end position="590"/>
    </location>
</feature>
<keyword evidence="3" id="KW-0964">Secreted</keyword>
<dbReference type="PROSITE" id="PS50817">
    <property type="entry name" value="INTEIN_N_TER"/>
    <property type="match status" value="1"/>
</dbReference>
<protein>
    <recommendedName>
        <fullName evidence="11">Warthog protein 6</fullName>
    </recommendedName>
</protein>
<dbReference type="InterPro" id="IPR003587">
    <property type="entry name" value="Hint_dom_N"/>
</dbReference>
<dbReference type="PANTHER" id="PTHR46706:SF12">
    <property type="entry name" value="PROTEIN QUA-1-RELATED"/>
    <property type="match status" value="1"/>
</dbReference>
<dbReference type="PANTHER" id="PTHR46706">
    <property type="entry name" value="PROTEIN QUA-1-RELATED"/>
    <property type="match status" value="1"/>
</dbReference>
<evidence type="ECO:0000259" key="7">
    <source>
        <dbReference type="SMART" id="SM00305"/>
    </source>
</evidence>
<feature type="chain" id="PRO_5042291638" description="Warthog protein 6" evidence="6">
    <location>
        <begin position="18"/>
        <end position="688"/>
    </location>
</feature>
<evidence type="ECO:0000256" key="2">
    <source>
        <dbReference type="ARBA" id="ARBA00022473"/>
    </source>
</evidence>
<evidence type="ECO:0008006" key="11">
    <source>
        <dbReference type="Google" id="ProtNLM"/>
    </source>
</evidence>
<dbReference type="GO" id="GO:0016540">
    <property type="term" value="P:protein autoprocessing"/>
    <property type="evidence" value="ECO:0007669"/>
    <property type="project" value="InterPro"/>
</dbReference>
<dbReference type="GO" id="GO:0016539">
    <property type="term" value="P:intein-mediated protein splicing"/>
    <property type="evidence" value="ECO:0007669"/>
    <property type="project" value="InterPro"/>
</dbReference>
<evidence type="ECO:0000256" key="3">
    <source>
        <dbReference type="ARBA" id="ARBA00022525"/>
    </source>
</evidence>
<dbReference type="InterPro" id="IPR001767">
    <property type="entry name" value="Hedgehog_Hint"/>
</dbReference>
<dbReference type="Gene3D" id="2.170.16.10">
    <property type="entry name" value="Hedgehog/Intein (Hint) domain"/>
    <property type="match status" value="1"/>
</dbReference>
<dbReference type="WBParaSite" id="MBELARI_LOCUS16813">
    <property type="protein sequence ID" value="MBELARI_LOCUS16813"/>
    <property type="gene ID" value="MBELARI_LOCUS16813"/>
</dbReference>